<dbReference type="GeneID" id="111240883"/>
<accession>A0A3Q0ELP1</accession>
<evidence type="ECO:0000313" key="1">
    <source>
        <dbReference type="Proteomes" id="UP000087766"/>
    </source>
</evidence>
<dbReference type="Proteomes" id="UP000087766">
    <property type="component" value="Unplaced"/>
</dbReference>
<proteinExistence type="predicted"/>
<evidence type="ECO:0000313" key="2">
    <source>
        <dbReference type="RefSeq" id="XP_022632575.1"/>
    </source>
</evidence>
<gene>
    <name evidence="2" type="primary">LOC111240883</name>
</gene>
<organism evidence="1 2">
    <name type="scientific">Vigna radiata var. radiata</name>
    <name type="common">Mung bean</name>
    <name type="synonym">Phaseolus aureus</name>
    <dbReference type="NCBI Taxonomy" id="3916"/>
    <lineage>
        <taxon>Eukaryota</taxon>
        <taxon>Viridiplantae</taxon>
        <taxon>Streptophyta</taxon>
        <taxon>Embryophyta</taxon>
        <taxon>Tracheophyta</taxon>
        <taxon>Spermatophyta</taxon>
        <taxon>Magnoliopsida</taxon>
        <taxon>eudicotyledons</taxon>
        <taxon>Gunneridae</taxon>
        <taxon>Pentapetalae</taxon>
        <taxon>rosids</taxon>
        <taxon>fabids</taxon>
        <taxon>Fabales</taxon>
        <taxon>Fabaceae</taxon>
        <taxon>Papilionoideae</taxon>
        <taxon>50 kb inversion clade</taxon>
        <taxon>NPAAA clade</taxon>
        <taxon>indigoferoid/millettioid clade</taxon>
        <taxon>Phaseoleae</taxon>
        <taxon>Vigna</taxon>
    </lineage>
</organism>
<dbReference type="AlphaFoldDB" id="A0A3Q0ELP1"/>
<protein>
    <submittedName>
        <fullName evidence="2">Uncharacterized protein LOC111240883</fullName>
    </submittedName>
</protein>
<dbReference type="RefSeq" id="XP_022632575.1">
    <property type="nucleotide sequence ID" value="XM_022776854.1"/>
</dbReference>
<name>A0A3Q0ELP1_VIGRR</name>
<dbReference type="KEGG" id="vra:111240883"/>
<reference evidence="2" key="1">
    <citation type="submission" date="2025-08" db="UniProtKB">
        <authorList>
            <consortium name="RefSeq"/>
        </authorList>
    </citation>
    <scope>IDENTIFICATION</scope>
    <source>
        <tissue evidence="2">Leaf</tissue>
    </source>
</reference>
<sequence>MNNEIKGCPSLLEITSEVPGVESLKNLLLLSISSGYTKWKGRECEKSGYKPLFSKGFSFRTWQLWLCKIQKIQKMTARVGKPCCTQLIAYSSGTNANHWIAVVASCPLQWSSHFLWPKLWKSCCISNLQPVLTVPSSWLCLLLVGQRSTMNLQP</sequence>
<keyword evidence="1" id="KW-1185">Reference proteome</keyword>